<protein>
    <submittedName>
        <fullName evidence="1">Uncharacterized protein</fullName>
    </submittedName>
</protein>
<dbReference type="Proteomes" id="UP000733858">
    <property type="component" value="Unassembled WGS sequence"/>
</dbReference>
<keyword evidence="2" id="KW-1185">Reference proteome</keyword>
<accession>A0ABS7M4D3</accession>
<organism evidence="1 2">
    <name type="scientific">Rhizobium croatiense</name>
    <dbReference type="NCBI Taxonomy" id="2867516"/>
    <lineage>
        <taxon>Bacteria</taxon>
        <taxon>Pseudomonadati</taxon>
        <taxon>Pseudomonadota</taxon>
        <taxon>Alphaproteobacteria</taxon>
        <taxon>Hyphomicrobiales</taxon>
        <taxon>Rhizobiaceae</taxon>
        <taxon>Rhizobium/Agrobacterium group</taxon>
        <taxon>Rhizobium</taxon>
    </lineage>
</organism>
<gene>
    <name evidence="1" type="ORF">K6M89_21945</name>
</gene>
<evidence type="ECO:0000313" key="1">
    <source>
        <dbReference type="EMBL" id="MBY4631954.1"/>
    </source>
</evidence>
<name>A0ABS7M4D3_9HYPH</name>
<sequence length="86" mass="9777">MTDRLIRTLTSCFAELLFQIEKADEEMINSDFSVKLMEFVGAELQDIDEKSASDLLAIVKQIADAEKNKEKKEFLKNFAENFGLVA</sequence>
<comment type="caution">
    <text evidence="1">The sequence shown here is derived from an EMBL/GenBank/DDBJ whole genome shotgun (WGS) entry which is preliminary data.</text>
</comment>
<evidence type="ECO:0000313" key="2">
    <source>
        <dbReference type="Proteomes" id="UP000733858"/>
    </source>
</evidence>
<dbReference type="RefSeq" id="WP_222140957.1">
    <property type="nucleotide sequence ID" value="NZ_JAILYJ010000014.1"/>
</dbReference>
<reference evidence="1 2" key="1">
    <citation type="submission" date="2021-08" db="EMBL/GenBank/DDBJ databases">
        <title>Rhizobium croatiense sp. nov. and Rhizobium redzepovicii sp. nov., two new species isolated from nodules of Phaseolus vulgaris in Croatia.</title>
        <authorList>
            <person name="Rajnovic I."/>
            <person name="Ramirez-Bahena M.H."/>
            <person name="Kajic S."/>
            <person name="Igual M.J."/>
            <person name="Peix A."/>
            <person name="Velazquez E."/>
            <person name="Sikora S."/>
        </authorList>
    </citation>
    <scope>NUCLEOTIDE SEQUENCE [LARGE SCALE GENOMIC DNA]</scope>
    <source>
        <strain evidence="1 2">13T</strain>
    </source>
</reference>
<dbReference type="EMBL" id="JAILYJ010000014">
    <property type="protein sequence ID" value="MBY4631954.1"/>
    <property type="molecule type" value="Genomic_DNA"/>
</dbReference>
<proteinExistence type="predicted"/>